<proteinExistence type="predicted"/>
<dbReference type="InterPro" id="IPR029063">
    <property type="entry name" value="SAM-dependent_MTases_sf"/>
</dbReference>
<keyword evidence="3" id="KW-0489">Methyltransferase</keyword>
<dbReference type="CDD" id="cd11644">
    <property type="entry name" value="Precorrin-6Y-MT"/>
    <property type="match status" value="1"/>
</dbReference>
<dbReference type="Gene3D" id="3.40.50.150">
    <property type="entry name" value="Vaccinia Virus protein VP39"/>
    <property type="match status" value="1"/>
</dbReference>
<dbReference type="InterPro" id="IPR014776">
    <property type="entry name" value="4pyrrole_Mease_sub2"/>
</dbReference>
<comment type="pathway">
    <text evidence="1">Cofactor biosynthesis; adenosylcobalamin biosynthesis.</text>
</comment>
<protein>
    <submittedName>
        <fullName evidence="7">Precorrin-6y C5,15-methyltransferase (Decarboxylating) subunit CbiE</fullName>
    </submittedName>
</protein>
<gene>
    <name evidence="7" type="primary">cbiE</name>
    <name evidence="7" type="ORF">SMD27_13530</name>
</gene>
<dbReference type="PIRSF" id="PIRSF036428">
    <property type="entry name" value="CobL"/>
    <property type="match status" value="1"/>
</dbReference>
<dbReference type="CDD" id="cd02440">
    <property type="entry name" value="AdoMet_MTases"/>
    <property type="match status" value="1"/>
</dbReference>
<evidence type="ECO:0000259" key="6">
    <source>
        <dbReference type="Pfam" id="PF00590"/>
    </source>
</evidence>
<keyword evidence="2" id="KW-0169">Cobalamin biosynthesis</keyword>
<evidence type="ECO:0000256" key="4">
    <source>
        <dbReference type="ARBA" id="ARBA00022679"/>
    </source>
</evidence>
<dbReference type="InterPro" id="IPR035996">
    <property type="entry name" value="4pyrrol_Methylase_sf"/>
</dbReference>
<evidence type="ECO:0000256" key="1">
    <source>
        <dbReference type="ARBA" id="ARBA00004953"/>
    </source>
</evidence>
<dbReference type="Gene3D" id="3.40.1010.10">
    <property type="entry name" value="Cobalt-precorrin-4 Transmethylase, Domain 1"/>
    <property type="match status" value="1"/>
</dbReference>
<evidence type="ECO:0000256" key="5">
    <source>
        <dbReference type="ARBA" id="ARBA00022691"/>
    </source>
</evidence>
<dbReference type="InterPro" id="IPR000878">
    <property type="entry name" value="4pyrrol_Mease"/>
</dbReference>
<evidence type="ECO:0000256" key="3">
    <source>
        <dbReference type="ARBA" id="ARBA00022603"/>
    </source>
</evidence>
<dbReference type="InterPro" id="IPR012818">
    <property type="entry name" value="CbiE"/>
</dbReference>
<name>A0ABU5ED89_9PROT</name>
<dbReference type="InterPro" id="IPR014008">
    <property type="entry name" value="Cbl_synth_MTase_CbiT"/>
</dbReference>
<keyword evidence="5" id="KW-0949">S-adenosyl-L-methionine</keyword>
<dbReference type="EMBL" id="JAXCLW010000003">
    <property type="protein sequence ID" value="MDY0883867.1"/>
    <property type="molecule type" value="Genomic_DNA"/>
</dbReference>
<dbReference type="InterPro" id="IPR050714">
    <property type="entry name" value="Cobalamin_biosynth_MTase"/>
</dbReference>
<dbReference type="Gene3D" id="3.30.950.10">
    <property type="entry name" value="Methyltransferase, Cobalt-precorrin-4 Transmethylase, Domain 2"/>
    <property type="match status" value="1"/>
</dbReference>
<reference evidence="7 8" key="1">
    <citation type="journal article" date="2016" name="Antonie Van Leeuwenhoek">
        <title>Dongia soli sp. nov., isolated from soil from Dokdo, Korea.</title>
        <authorList>
            <person name="Kim D.U."/>
            <person name="Lee H."/>
            <person name="Kim H."/>
            <person name="Kim S.G."/>
            <person name="Ka J.O."/>
        </authorList>
    </citation>
    <scope>NUCLEOTIDE SEQUENCE [LARGE SCALE GENOMIC DNA]</scope>
    <source>
        <strain evidence="7 8">D78</strain>
    </source>
</reference>
<dbReference type="InterPro" id="IPR006365">
    <property type="entry name" value="Cbl_synth_CobL"/>
</dbReference>
<keyword evidence="4" id="KW-0808">Transferase</keyword>
<dbReference type="SUPFAM" id="SSF53790">
    <property type="entry name" value="Tetrapyrrole methylase"/>
    <property type="match status" value="1"/>
</dbReference>
<comment type="caution">
    <text evidence="7">The sequence shown here is derived from an EMBL/GenBank/DDBJ whole genome shotgun (WGS) entry which is preliminary data.</text>
</comment>
<dbReference type="RefSeq" id="WP_320508932.1">
    <property type="nucleotide sequence ID" value="NZ_JAXCLW010000003.1"/>
</dbReference>
<dbReference type="NCBIfam" id="TIGR02467">
    <property type="entry name" value="CbiE"/>
    <property type="match status" value="1"/>
</dbReference>
<evidence type="ECO:0000256" key="2">
    <source>
        <dbReference type="ARBA" id="ARBA00022573"/>
    </source>
</evidence>
<organism evidence="7 8">
    <name type="scientific">Dongia soli</name>
    <dbReference type="NCBI Taxonomy" id="600628"/>
    <lineage>
        <taxon>Bacteria</taxon>
        <taxon>Pseudomonadati</taxon>
        <taxon>Pseudomonadota</taxon>
        <taxon>Alphaproteobacteria</taxon>
        <taxon>Rhodospirillales</taxon>
        <taxon>Dongiaceae</taxon>
        <taxon>Dongia</taxon>
    </lineage>
</organism>
<keyword evidence="8" id="KW-1185">Reference proteome</keyword>
<evidence type="ECO:0000313" key="7">
    <source>
        <dbReference type="EMBL" id="MDY0883867.1"/>
    </source>
</evidence>
<feature type="domain" description="Tetrapyrrole methylase" evidence="6">
    <location>
        <begin position="5"/>
        <end position="190"/>
    </location>
</feature>
<evidence type="ECO:0000313" key="8">
    <source>
        <dbReference type="Proteomes" id="UP001279642"/>
    </source>
</evidence>
<dbReference type="NCBIfam" id="TIGR02469">
    <property type="entry name" value="CbiT"/>
    <property type="match status" value="1"/>
</dbReference>
<dbReference type="Pfam" id="PF00590">
    <property type="entry name" value="TP_methylase"/>
    <property type="match status" value="1"/>
</dbReference>
<dbReference type="PANTHER" id="PTHR43182">
    <property type="entry name" value="COBALT-PRECORRIN-6B C(15)-METHYLTRANSFERASE (DECARBOXYLATING)"/>
    <property type="match status" value="1"/>
</dbReference>
<dbReference type="SUPFAM" id="SSF53335">
    <property type="entry name" value="S-adenosyl-L-methionine-dependent methyltransferases"/>
    <property type="match status" value="1"/>
</dbReference>
<accession>A0ABU5ED89</accession>
<dbReference type="PANTHER" id="PTHR43182:SF1">
    <property type="entry name" value="COBALT-PRECORRIN-7 C(5)-METHYLTRANSFERASE"/>
    <property type="match status" value="1"/>
</dbReference>
<dbReference type="Proteomes" id="UP001279642">
    <property type="component" value="Unassembled WGS sequence"/>
</dbReference>
<dbReference type="InterPro" id="IPR014777">
    <property type="entry name" value="4pyrrole_Mease_sub1"/>
</dbReference>
<sequence length="400" mass="42903">MTAWLSIIGIGEDGIEGVAPMLRGLIERAELIVGGDRHLAMLPDIPARKITWASPLRLTVDEVLGWRGKPVVVLATGDPMHYGIGVTFAKHVGRDEIAIYPHLSAFTLAAARLVWPLSEVECLTLHGRPPELLAAAVAPDHRLMILSNDGQTPAEVARRLTALGYGDSDVIVLEHMGGPRERIVTGKAAEWQDQSIADFNTVAVRCKAGPGTRLLHRGFGLPDDAFLHDGKLTKREVRAATLAALQPMPGQLLWDVGAGSGSVAIEWLRQHRTANAIAIESDPERQRVIEQNALNLGVPQLKLIAGRAPEIFAGLKQPDAIFIGGGLSEAGLVEAAWGALKPGGRLVANAVTLEGEATLLAAWQKLGGELTRIAVSRAAPIGPYHGWKPLMPITQWSIHR</sequence>